<name>A0A9N7YT97_PLEPL</name>
<sequence length="125" mass="13835">MLIVSDSAVWRERTNKNKPDPPRSAASVYFTEEFLTLQVNPGTSSTLRVDDFVESLQNNCTKSDEVLVEPGLRAALYVLDTTCVAVSLESVMWGFDEWGRRLEFCSPVKAAAEFSGSSVSSILQH</sequence>
<protein>
    <submittedName>
        <fullName evidence="1">Uncharacterized protein</fullName>
    </submittedName>
</protein>
<keyword evidence="2" id="KW-1185">Reference proteome</keyword>
<reference evidence="1" key="1">
    <citation type="submission" date="2020-03" db="EMBL/GenBank/DDBJ databases">
        <authorList>
            <person name="Weist P."/>
        </authorList>
    </citation>
    <scope>NUCLEOTIDE SEQUENCE</scope>
</reference>
<organism evidence="1 2">
    <name type="scientific">Pleuronectes platessa</name>
    <name type="common">European plaice</name>
    <dbReference type="NCBI Taxonomy" id="8262"/>
    <lineage>
        <taxon>Eukaryota</taxon>
        <taxon>Metazoa</taxon>
        <taxon>Chordata</taxon>
        <taxon>Craniata</taxon>
        <taxon>Vertebrata</taxon>
        <taxon>Euteleostomi</taxon>
        <taxon>Actinopterygii</taxon>
        <taxon>Neopterygii</taxon>
        <taxon>Teleostei</taxon>
        <taxon>Neoteleostei</taxon>
        <taxon>Acanthomorphata</taxon>
        <taxon>Carangaria</taxon>
        <taxon>Pleuronectiformes</taxon>
        <taxon>Pleuronectoidei</taxon>
        <taxon>Pleuronectidae</taxon>
        <taxon>Pleuronectes</taxon>
    </lineage>
</organism>
<gene>
    <name evidence="1" type="ORF">PLEPLA_LOCUS25276</name>
</gene>
<proteinExistence type="predicted"/>
<dbReference type="AlphaFoldDB" id="A0A9N7YT97"/>
<evidence type="ECO:0000313" key="1">
    <source>
        <dbReference type="EMBL" id="CAB1437257.1"/>
    </source>
</evidence>
<accession>A0A9N7YT97</accession>
<evidence type="ECO:0000313" key="2">
    <source>
        <dbReference type="Proteomes" id="UP001153269"/>
    </source>
</evidence>
<dbReference type="EMBL" id="CADEAL010002002">
    <property type="protein sequence ID" value="CAB1437257.1"/>
    <property type="molecule type" value="Genomic_DNA"/>
</dbReference>
<comment type="caution">
    <text evidence="1">The sequence shown here is derived from an EMBL/GenBank/DDBJ whole genome shotgun (WGS) entry which is preliminary data.</text>
</comment>
<dbReference type="Proteomes" id="UP001153269">
    <property type="component" value="Unassembled WGS sequence"/>
</dbReference>